<organism evidence="3 4">
    <name type="scientific">Fermentimonas caenicola</name>
    <dbReference type="NCBI Taxonomy" id="1562970"/>
    <lineage>
        <taxon>Bacteria</taxon>
        <taxon>Pseudomonadati</taxon>
        <taxon>Bacteroidota</taxon>
        <taxon>Bacteroidia</taxon>
        <taxon>Bacteroidales</taxon>
        <taxon>Dysgonomonadaceae</taxon>
        <taxon>Fermentimonas</taxon>
    </lineage>
</organism>
<dbReference type="SMART" id="SM00316">
    <property type="entry name" value="S1"/>
    <property type="match status" value="3"/>
</dbReference>
<accession>A0A098C1F4</accession>
<sequence>MNPEEGDELIVRVTSKHPELGVFVMTPNGHSGLIRPKELAWNNQSKFFDVIKVGELINARVQQVLQDGKINFSRKALLPNPEEIELGTIMDGVVDSVADYGVFVRFDGFIALAPWQELSSRFYTKGDSIKCVFKDRVYDDRNRVKVTLSVLPFHKYFADHHTIGERLFLSYVGKNQNDSYLAAVVSVDGLFLYDINAKKLDDETKADLSSGDLYKGDELEVEFTSFSESKCFINFDMRPIQREREKQKIDQLHSQLSKGDVVVAEVKRVGIRDAHIQIAGTDFLIPIKREELSPNKVLRASDEVFVGEQIKVAYIGDGEDGKMLFSRRFFVKDQYDESLYDLSLKALLETMDIHTNRFVGKAITINGSYFFTELMTVTGEYSNEDGKLLIDPVNGKNLIAILDNRLRNLVIEDSYYEVSIDLANKEYRQGEGTPYMFHVVKTPIIPCDNPYKKAVSRSFKLHTSPETNAGMSSLLEEVGQNLYTSKKRMFFELLQNADDAAPQNGVKVRLQLNGQYFALTHDGYAFNKHDFNSITSAAKSTKSANKKKTGYKGIGFKSVFTNSNSVYIKSGGFNFAFDRDLDIYNNFEEFYFLVNEIENDPQRQAGFLDKFAVSRANFQGVKDIPWQLLPYWSSGPTIDDPDSIFKEKENVAIALHMDEETLAEYDKAIDEVFDEPRFMLFLRNTSRIQLIRGKKCLTIQKNISDNGRYISLVNSFKEDKRSENFKVFSLDSLGVGDEAFSSAGVLIRRKERINKRGDKENYFVRIDANGVELSEVPGIPDRITSATTTSVSLALLLDDEGHIQTIGKDELSLYAYLPMNEHRFRFPFFINADFIPKSDREGVQSDNPWNYFLFYNIGKAIVSMVIENASVEEKEYLNLLPIKELETSSQDTSLLADSFNRGYKKALTSSKFILNDQSLLAGADEIIIDESKLAEAVGHDGYYSIVGTSKRLPHEGIESKTLSNAIFGVERTSVAAVADIIKNNPLRVHSWIASASEDQLKQFFTWLTKDRATTPLITTVPSFRFGESWLSYTKATNTDKCVLTTEKLSPIVGILKKLGFVCSDTILDDHPLCDYLTKQDEKKLFSSISSSPVSSLDLQERLTLFNGVKKFDGVGDESVGKWGIFKNALGLYAPLSKMFAYTESCPEWLKAYMIQKDECHRDLLAHLVSKENIYLSVIEPNIDEILSKTDVLTVYNSFIQSWRQSFTAGLIRKNVPGILSVVERSDDATKSLYVKSLSALSLNSQSTYTPESLEYKIIRLATSDAQSIATIRSIITVDGVKLKSITVKDRLSVPYNGISYSFGLTDIIPGYSAPVSLSSLSSQFSSIEKASEIFAVEEMPPAEAMRLIMQYFNGQPTTRFQIWPQMFCFMMLYRKSTGYAYFGSSIGPHISMANPSMFQNVLDYCFENGLGTLLNDFLKDSYVKYPYDRTAGRYFDCDEYTLLSERAPSVISSWANTPEKKTFIIQLGFHDAESQEILRRKSFKQDKLENIWNITDTSIIRSFLEWVKSSFSLPISASNQVKILEGLFQTIRVSGKYIEQDFLNAREWTNEQYLKWKRSKDYSIYLIEGELPYRGIYNDSYLFKSTTGEYVYFSDTKRLYISSNREPEAVLADVYPKQGNPFTKEDWNSIFLVSTSIVKEKDELIAELQQRIADLSRRRPSENDAEVEDHGDYTEQDNTDERSRYEINRDARVAAKEFLECLSDYDCSEWNPEEGRHLIKGIIKYKGKPITVAVLSSRSRKLYLHPRAFAELMEDPDNLLLNYGYDGRIHSLSFDDIFMDNPNVNLIFDTDVVSPKEIANLANMYMYSKKTCFVVENPKYSQSDVIKSFGLNEKKKDGDVLLGLSDEDIFNFDEE</sequence>
<feature type="domain" description="S1 motif" evidence="2">
    <location>
        <begin position="87"/>
        <end position="149"/>
    </location>
</feature>
<keyword evidence="4" id="KW-1185">Reference proteome</keyword>
<dbReference type="Pfam" id="PF00575">
    <property type="entry name" value="S1"/>
    <property type="match status" value="1"/>
</dbReference>
<dbReference type="EMBL" id="LN515532">
    <property type="protein sequence ID" value="CEA16246.1"/>
    <property type="molecule type" value="Genomic_DNA"/>
</dbReference>
<feature type="domain" description="S1 motif" evidence="2">
    <location>
        <begin position="6"/>
        <end position="75"/>
    </location>
</feature>
<protein>
    <recommendedName>
        <fullName evidence="2">S1 motif domain-containing protein</fullName>
    </recommendedName>
</protein>
<dbReference type="PANTHER" id="PTHR32387">
    <property type="entry name" value="WU:FJ29H11"/>
    <property type="match status" value="1"/>
</dbReference>
<dbReference type="GO" id="GO:0003676">
    <property type="term" value="F:nucleic acid binding"/>
    <property type="evidence" value="ECO:0007669"/>
    <property type="project" value="InterPro"/>
</dbReference>
<evidence type="ECO:0000256" key="1">
    <source>
        <dbReference type="SAM" id="MobiDB-lite"/>
    </source>
</evidence>
<dbReference type="PATRIC" id="fig|1562970.3.peg.1485"/>
<dbReference type="STRING" id="1562970.ING2E5B_1498"/>
<dbReference type="SUPFAM" id="SSF50249">
    <property type="entry name" value="Nucleic acid-binding proteins"/>
    <property type="match status" value="2"/>
</dbReference>
<dbReference type="PROSITE" id="PS50126">
    <property type="entry name" value="S1"/>
    <property type="match status" value="2"/>
</dbReference>
<dbReference type="Gene3D" id="3.30.565.10">
    <property type="entry name" value="Histidine kinase-like ATPase, C-terminal domain"/>
    <property type="match status" value="1"/>
</dbReference>
<dbReference type="SUPFAM" id="SSF55874">
    <property type="entry name" value="ATPase domain of HSP90 chaperone/DNA topoisomerase II/histidine kinase"/>
    <property type="match status" value="1"/>
</dbReference>
<dbReference type="KEGG" id="pbt:ING2E5B_1498"/>
<evidence type="ECO:0000313" key="3">
    <source>
        <dbReference type="EMBL" id="CEA16246.1"/>
    </source>
</evidence>
<proteinExistence type="predicted"/>
<dbReference type="InterPro" id="IPR003029">
    <property type="entry name" value="S1_domain"/>
</dbReference>
<reference evidence="3 4" key="1">
    <citation type="submission" date="2014-08" db="EMBL/GenBank/DDBJ databases">
        <authorList>
            <person name="Wibberg D."/>
        </authorList>
    </citation>
    <scope>NUCLEOTIDE SEQUENCE [LARGE SCALE GENOMIC DNA]</scope>
    <source>
        <strain evidence="4">ING2-E5B</strain>
    </source>
</reference>
<dbReference type="CDD" id="cd00164">
    <property type="entry name" value="S1_like"/>
    <property type="match status" value="1"/>
</dbReference>
<dbReference type="PANTHER" id="PTHR32387:SF0">
    <property type="entry name" value="PROTEIN NO VEIN"/>
    <property type="match status" value="1"/>
</dbReference>
<dbReference type="Gene3D" id="2.40.50.140">
    <property type="entry name" value="Nucleic acid-binding proteins"/>
    <property type="match status" value="2"/>
</dbReference>
<name>A0A098C1F4_9BACT</name>
<dbReference type="HOGENOM" id="CLU_236779_0_0_10"/>
<dbReference type="InterPro" id="IPR012340">
    <property type="entry name" value="NA-bd_OB-fold"/>
</dbReference>
<feature type="region of interest" description="Disordered" evidence="1">
    <location>
        <begin position="1656"/>
        <end position="1682"/>
    </location>
</feature>
<gene>
    <name evidence="3" type="ORF">ING2E5B_1498</name>
</gene>
<dbReference type="InterPro" id="IPR052957">
    <property type="entry name" value="Auxin_embryo_med"/>
</dbReference>
<dbReference type="Proteomes" id="UP000032417">
    <property type="component" value="Chromosome 1"/>
</dbReference>
<evidence type="ECO:0000313" key="4">
    <source>
        <dbReference type="Proteomes" id="UP000032417"/>
    </source>
</evidence>
<evidence type="ECO:0000259" key="2">
    <source>
        <dbReference type="PROSITE" id="PS50126"/>
    </source>
</evidence>
<dbReference type="InterPro" id="IPR036890">
    <property type="entry name" value="HATPase_C_sf"/>
</dbReference>
<dbReference type="NCBIfam" id="NF047352">
    <property type="entry name" value="P_loop_sacsin"/>
    <property type="match status" value="1"/>
</dbReference>